<feature type="compositionally biased region" description="Low complexity" evidence="1">
    <location>
        <begin position="30"/>
        <end position="39"/>
    </location>
</feature>
<dbReference type="PANTHER" id="PTHR15657:SF1">
    <property type="entry name" value="THYROID TRANSCRIPTION FACTOR 1-ASSOCIATED PROTEIN 26"/>
    <property type="match status" value="1"/>
</dbReference>
<dbReference type="GeneID" id="19017334"/>
<dbReference type="STRING" id="41875.K8EBC5"/>
<accession>K8EBC5</accession>
<keyword evidence="2" id="KW-0812">Transmembrane</keyword>
<dbReference type="PANTHER" id="PTHR15657">
    <property type="entry name" value="THYROID TRANSCRIPTION FACTOR 1-ASSOCIATED PROTEIN 26"/>
    <property type="match status" value="1"/>
</dbReference>
<keyword evidence="2" id="KW-0472">Membrane</keyword>
<name>K8EBC5_9CHLO</name>
<dbReference type="RefSeq" id="XP_007514869.1">
    <property type="nucleotide sequence ID" value="XM_007514807.1"/>
</dbReference>
<evidence type="ECO:0000256" key="2">
    <source>
        <dbReference type="SAM" id="Phobius"/>
    </source>
</evidence>
<feature type="compositionally biased region" description="Polar residues" evidence="1">
    <location>
        <begin position="52"/>
        <end position="62"/>
    </location>
</feature>
<proteinExistence type="predicted"/>
<feature type="region of interest" description="Disordered" evidence="1">
    <location>
        <begin position="1"/>
        <end position="68"/>
    </location>
</feature>
<dbReference type="Pfam" id="PF03407">
    <property type="entry name" value="Nucleotid_trans"/>
    <property type="match status" value="1"/>
</dbReference>
<evidence type="ECO:0000256" key="1">
    <source>
        <dbReference type="SAM" id="MobiDB-lite"/>
    </source>
</evidence>
<feature type="region of interest" description="Disordered" evidence="1">
    <location>
        <begin position="173"/>
        <end position="298"/>
    </location>
</feature>
<sequence>MATQRREHQHRERGDEGEDVVDLENHRPHPSVLLSSSTTPSPPKKKRGHPFSSASMNETNTGDDGKEQTSHASLKVLCYLLIFIASFVFYEDLLVARVAVRKHFFGLESGVGASQLLGEEEPESDLIDTRTGKLDLNLRHISKRKRERVETIEEHNEKELIDRVGLDKAEEIVEEEQEEKEGAEMALQIEKEEEEKKKREKEEAEARRRIEEEEEETRRKKEEEKKEVLERERREMEEMGRAKEDAKEDEEKKEALEEEEAKKQSEESKSSRDDRNTNNINLGEEPEHFSEKTKEGSYVRATSHYGLSWSPPAPTAPPTPTIPKVVEEAVEIGDSTAISLEDQAPNFDIFTGGALPLSDPEDTPEEHEWRSIGQVMPINGMDLDFPGNLKVAAERRSFRKEIILFVSNRGGNHLAANTVANLRKLGFEHYILITNTAETCYDLLKGPWGVDCGWTSFLQNRAKQMGTFQVTAEEQATPFRLWWVRFHYMERLVGMGYNPMYVDTDVRFEMNPYPLLKSPPFDKFTLFAQDENGHPGGLNIGCVYAQNAPEFGVTRWVLNETVSRMLRIIDTEPPLQKWNGQVAAGAKETLWDQHIFNDVVETAVSGKPVFKRSMQRLIDPGDGNRLRDDWVKNQNYDHSAWDLSMEKIDEKVLPLGLKDVDVRPMKVDDTYEIKSKKFQGLKGFSPTENGKDPNKDEYVCGFPPWFVSGWSGIAGPAQVQGQPGYWTAKPARIVMGHAVGALRKTTTFKGLGWWNYGAEAYKPYKLQNVEEKLGKKGVLGFIGLKTNEANAIVGVESHGLSVARVVEIATSAGRRPISPTVPCDAPWIEKNPSAMHGIMMRHQIVLSQLCGRERNEMCCQSLNFDCDEGVMLEVDFWNDPRYARFRDDIIVVSAKDVVNDSGNEIDLSTIEVKIDSLSQGKKTVFVDLAALEDSSIVPKGVGEAKYVPERDAIFATCDRLDCRPPNKPFPSEHEPCRRVTS</sequence>
<gene>
    <name evidence="4" type="ORF">Bathy02g02200</name>
</gene>
<dbReference type="InterPro" id="IPR005069">
    <property type="entry name" value="Nucl-diP-sugar_transferase"/>
</dbReference>
<evidence type="ECO:0000313" key="4">
    <source>
        <dbReference type="EMBL" id="CCO15109.1"/>
    </source>
</evidence>
<reference evidence="4 5" key="1">
    <citation type="submission" date="2011-10" db="EMBL/GenBank/DDBJ databases">
        <authorList>
            <person name="Genoscope - CEA"/>
        </authorList>
    </citation>
    <scope>NUCLEOTIDE SEQUENCE [LARGE SCALE GENOMIC DNA]</scope>
    <source>
        <strain evidence="4 5">RCC 1105</strain>
    </source>
</reference>
<dbReference type="EMBL" id="FO082277">
    <property type="protein sequence ID" value="CCO15109.1"/>
    <property type="molecule type" value="Genomic_DNA"/>
</dbReference>
<feature type="transmembrane region" description="Helical" evidence="2">
    <location>
        <begin position="76"/>
        <end position="100"/>
    </location>
</feature>
<keyword evidence="2" id="KW-1133">Transmembrane helix</keyword>
<feature type="compositionally biased region" description="Basic and acidic residues" evidence="1">
    <location>
        <begin position="285"/>
        <end position="297"/>
    </location>
</feature>
<dbReference type="AlphaFoldDB" id="K8EBC5"/>
<dbReference type="eggNOG" id="ENOG502SAQ8">
    <property type="taxonomic scope" value="Eukaryota"/>
</dbReference>
<evidence type="ECO:0000313" key="5">
    <source>
        <dbReference type="Proteomes" id="UP000198341"/>
    </source>
</evidence>
<feature type="compositionally biased region" description="Basic and acidic residues" evidence="1">
    <location>
        <begin position="194"/>
        <end position="276"/>
    </location>
</feature>
<organism evidence="4 5">
    <name type="scientific">Bathycoccus prasinos</name>
    <dbReference type="NCBI Taxonomy" id="41875"/>
    <lineage>
        <taxon>Eukaryota</taxon>
        <taxon>Viridiplantae</taxon>
        <taxon>Chlorophyta</taxon>
        <taxon>Mamiellophyceae</taxon>
        <taxon>Mamiellales</taxon>
        <taxon>Bathycoccaceae</taxon>
        <taxon>Bathycoccus</taxon>
    </lineage>
</organism>
<keyword evidence="5" id="KW-1185">Reference proteome</keyword>
<protein>
    <recommendedName>
        <fullName evidence="3">Nucleotide-diphospho-sugar transferase domain-containing protein</fullName>
    </recommendedName>
</protein>
<feature type="domain" description="Nucleotide-diphospho-sugar transferase" evidence="3">
    <location>
        <begin position="478"/>
        <end position="534"/>
    </location>
</feature>
<dbReference type="OrthoDB" id="498839at2759"/>
<feature type="compositionally biased region" description="Basic and acidic residues" evidence="1">
    <location>
        <begin position="1"/>
        <end position="14"/>
    </location>
</feature>
<dbReference type="KEGG" id="bpg:Bathy02g02200"/>
<dbReference type="GO" id="GO:0005634">
    <property type="term" value="C:nucleus"/>
    <property type="evidence" value="ECO:0007669"/>
    <property type="project" value="TreeGrafter"/>
</dbReference>
<dbReference type="Proteomes" id="UP000198341">
    <property type="component" value="Chromosome 2"/>
</dbReference>
<evidence type="ECO:0000259" key="3">
    <source>
        <dbReference type="Pfam" id="PF03407"/>
    </source>
</evidence>